<evidence type="ECO:0000256" key="1">
    <source>
        <dbReference type="ARBA" id="ARBA00004651"/>
    </source>
</evidence>
<reference evidence="9 10" key="1">
    <citation type="submission" date="2018-08" db="EMBL/GenBank/DDBJ databases">
        <title>Meiothermus luteus KCTC 52599 genome sequencing project.</title>
        <authorList>
            <person name="Da Costa M.S."/>
            <person name="Albuquerque L."/>
            <person name="Raposo P."/>
            <person name="Froufe H.J.C."/>
            <person name="Barroso C.S."/>
            <person name="Egas C."/>
        </authorList>
    </citation>
    <scope>NUCLEOTIDE SEQUENCE [LARGE SCALE GENOMIC DNA]</scope>
    <source>
        <strain evidence="9 10">KCTC 52599</strain>
    </source>
</reference>
<comment type="caution">
    <text evidence="9">The sequence shown here is derived from an EMBL/GenBank/DDBJ whole genome shotgun (WGS) entry which is preliminary data.</text>
</comment>
<keyword evidence="3 8" id="KW-0812">Transmembrane</keyword>
<dbReference type="InterPro" id="IPR051050">
    <property type="entry name" value="Lipid_II_flippase_MurJ/MviN"/>
</dbReference>
<dbReference type="InterPro" id="IPR004268">
    <property type="entry name" value="MurJ"/>
</dbReference>
<feature type="transmembrane region" description="Helical" evidence="8">
    <location>
        <begin position="467"/>
        <end position="489"/>
    </location>
</feature>
<keyword evidence="2" id="KW-1003">Cell membrane</keyword>
<feature type="transmembrane region" description="Helical" evidence="8">
    <location>
        <begin position="380"/>
        <end position="398"/>
    </location>
</feature>
<evidence type="ECO:0000256" key="5">
    <source>
        <dbReference type="ARBA" id="ARBA00022984"/>
    </source>
</evidence>
<dbReference type="EMBL" id="QWKZ01000117">
    <property type="protein sequence ID" value="RIH82256.1"/>
    <property type="molecule type" value="Genomic_DNA"/>
</dbReference>
<sequence>MSRILRNTLLVMSGTLASRLLGQVRQTILTNLPLPDTLKDAFWVAYRIPNLLRELLAEGAIQNALIPVLAQLPPEEAQRFARRFGAFLLGVNLVVLGLGLLFAPQIAGALLFLSEAALGQTSPLRNPAVFEQLVLLVRLTLPFLLTISMAALFSSMLQSKEHFGLPSFSPVAFNLGSIGLMLLFPQSVVALGLSVTLGGALQALVQLPGLRGYGLEFRWHPAFRQALARIGPFAFTTSVRQFLNLVLLSILAAYPPAAVTGFQNGELFFTTALGLLAVSPAMAAFPRLSALGGSDRQAARALLGRLLVRLATPLALASAMMVALAPWGVGLVYALTPNFTEANRTFTTQTVMALGLALLPWGLNQLLLRGFYAVGQVGQAVRITVAVALLNTLGYWLLREQGLFALNLATALAGWVGLVAYTHRLERLGMVEGGLVRRATLKTSLAALPAGLLAHQGAVWLGAPGPFLTNLLPLLGGGLVGLAVFAGLARGFGLPLWRRDGERG</sequence>
<dbReference type="PANTHER" id="PTHR47019:SF1">
    <property type="entry name" value="LIPID II FLIPPASE MURJ"/>
    <property type="match status" value="1"/>
</dbReference>
<comment type="subcellular location">
    <subcellularLocation>
        <location evidence="1">Cell membrane</location>
        <topology evidence="1">Multi-pass membrane protein</topology>
    </subcellularLocation>
</comment>
<feature type="transmembrane region" description="Helical" evidence="8">
    <location>
        <begin position="230"/>
        <end position="255"/>
    </location>
</feature>
<feature type="transmembrane region" description="Helical" evidence="8">
    <location>
        <begin position="133"/>
        <end position="153"/>
    </location>
</feature>
<evidence type="ECO:0000256" key="4">
    <source>
        <dbReference type="ARBA" id="ARBA00022960"/>
    </source>
</evidence>
<feature type="transmembrane region" description="Helical" evidence="8">
    <location>
        <begin position="165"/>
        <end position="184"/>
    </location>
</feature>
<feature type="transmembrane region" description="Helical" evidence="8">
    <location>
        <begin position="443"/>
        <end position="461"/>
    </location>
</feature>
<keyword evidence="5" id="KW-0573">Peptidoglycan synthesis</keyword>
<dbReference type="OrthoDB" id="9816572at2"/>
<keyword evidence="10" id="KW-1185">Reference proteome</keyword>
<feature type="transmembrane region" description="Helical" evidence="8">
    <location>
        <begin position="349"/>
        <end position="368"/>
    </location>
</feature>
<name>A0A399EEP8_9DEIN</name>
<dbReference type="PANTHER" id="PTHR47019">
    <property type="entry name" value="LIPID II FLIPPASE MURJ"/>
    <property type="match status" value="1"/>
</dbReference>
<evidence type="ECO:0000313" key="10">
    <source>
        <dbReference type="Proteomes" id="UP000265800"/>
    </source>
</evidence>
<dbReference type="Pfam" id="PF03023">
    <property type="entry name" value="MurJ"/>
    <property type="match status" value="1"/>
</dbReference>
<keyword evidence="4" id="KW-0133">Cell shape</keyword>
<gene>
    <name evidence="9" type="primary">murJ</name>
    <name evidence="9" type="ORF">Mlute_02555</name>
</gene>
<dbReference type="GO" id="GO:0015648">
    <property type="term" value="F:lipid-linked peptidoglycan transporter activity"/>
    <property type="evidence" value="ECO:0007669"/>
    <property type="project" value="TreeGrafter"/>
</dbReference>
<dbReference type="GO" id="GO:0005886">
    <property type="term" value="C:plasma membrane"/>
    <property type="evidence" value="ECO:0007669"/>
    <property type="project" value="UniProtKB-SubCell"/>
</dbReference>
<dbReference type="PRINTS" id="PR01806">
    <property type="entry name" value="VIRFACTRMVIN"/>
</dbReference>
<accession>A0A399EEP8</accession>
<feature type="transmembrane region" description="Helical" evidence="8">
    <location>
        <begin position="267"/>
        <end position="285"/>
    </location>
</feature>
<feature type="transmembrane region" description="Helical" evidence="8">
    <location>
        <begin position="404"/>
        <end position="422"/>
    </location>
</feature>
<dbReference type="GO" id="GO:0034204">
    <property type="term" value="P:lipid translocation"/>
    <property type="evidence" value="ECO:0007669"/>
    <property type="project" value="TreeGrafter"/>
</dbReference>
<dbReference type="Proteomes" id="UP000265800">
    <property type="component" value="Unassembled WGS sequence"/>
</dbReference>
<keyword evidence="7 8" id="KW-0472">Membrane</keyword>
<organism evidence="9 10">
    <name type="scientific">Meiothermus luteus</name>
    <dbReference type="NCBI Taxonomy" id="2026184"/>
    <lineage>
        <taxon>Bacteria</taxon>
        <taxon>Thermotogati</taxon>
        <taxon>Deinococcota</taxon>
        <taxon>Deinococci</taxon>
        <taxon>Thermales</taxon>
        <taxon>Thermaceae</taxon>
        <taxon>Meiothermus</taxon>
    </lineage>
</organism>
<evidence type="ECO:0000256" key="8">
    <source>
        <dbReference type="SAM" id="Phobius"/>
    </source>
</evidence>
<proteinExistence type="predicted"/>
<dbReference type="GO" id="GO:0009252">
    <property type="term" value="P:peptidoglycan biosynthetic process"/>
    <property type="evidence" value="ECO:0007669"/>
    <property type="project" value="UniProtKB-KW"/>
</dbReference>
<feature type="transmembrane region" description="Helical" evidence="8">
    <location>
        <begin position="306"/>
        <end position="329"/>
    </location>
</feature>
<evidence type="ECO:0000256" key="6">
    <source>
        <dbReference type="ARBA" id="ARBA00022989"/>
    </source>
</evidence>
<evidence type="ECO:0000313" key="9">
    <source>
        <dbReference type="EMBL" id="RIH82256.1"/>
    </source>
</evidence>
<dbReference type="AlphaFoldDB" id="A0A399EEP8"/>
<dbReference type="GO" id="GO:0008360">
    <property type="term" value="P:regulation of cell shape"/>
    <property type="evidence" value="ECO:0007669"/>
    <property type="project" value="UniProtKB-KW"/>
</dbReference>
<dbReference type="RefSeq" id="WP_119361069.1">
    <property type="nucleotide sequence ID" value="NZ_QWKZ01000117.1"/>
</dbReference>
<dbReference type="NCBIfam" id="TIGR01695">
    <property type="entry name" value="murJ_mviN"/>
    <property type="match status" value="1"/>
</dbReference>
<keyword evidence="6 8" id="KW-1133">Transmembrane helix</keyword>
<feature type="transmembrane region" description="Helical" evidence="8">
    <location>
        <begin position="86"/>
        <end position="113"/>
    </location>
</feature>
<evidence type="ECO:0000256" key="2">
    <source>
        <dbReference type="ARBA" id="ARBA00022475"/>
    </source>
</evidence>
<evidence type="ECO:0000256" key="7">
    <source>
        <dbReference type="ARBA" id="ARBA00023136"/>
    </source>
</evidence>
<protein>
    <submittedName>
        <fullName evidence="9">Putative lipid II flippase MurJ</fullName>
    </submittedName>
</protein>
<evidence type="ECO:0000256" key="3">
    <source>
        <dbReference type="ARBA" id="ARBA00022692"/>
    </source>
</evidence>